<evidence type="ECO:0000256" key="2">
    <source>
        <dbReference type="ARBA" id="ARBA00023125"/>
    </source>
</evidence>
<evidence type="ECO:0000313" key="5">
    <source>
        <dbReference type="Proteomes" id="UP000321412"/>
    </source>
</evidence>
<keyword evidence="5" id="KW-1185">Reference proteome</keyword>
<dbReference type="PANTHER" id="PTHR38465">
    <property type="entry name" value="HTH-TYPE TRANSCRIPTIONAL REGULATOR MJ1563-RELATED"/>
    <property type="match status" value="1"/>
</dbReference>
<evidence type="ECO:0000313" key="4">
    <source>
        <dbReference type="EMBL" id="TXD39277.1"/>
    </source>
</evidence>
<dbReference type="OrthoDB" id="2733322at2"/>
<dbReference type="SUPFAM" id="SSF46785">
    <property type="entry name" value="Winged helix' DNA-binding domain"/>
    <property type="match status" value="1"/>
</dbReference>
<dbReference type="InterPro" id="IPR052362">
    <property type="entry name" value="HTH-GbsR_regulator"/>
</dbReference>
<evidence type="ECO:0000256" key="3">
    <source>
        <dbReference type="ARBA" id="ARBA00023163"/>
    </source>
</evidence>
<comment type="caution">
    <text evidence="4">The sequence shown here is derived from an EMBL/GenBank/DDBJ whole genome shotgun (WGS) entry which is preliminary data.</text>
</comment>
<dbReference type="RefSeq" id="WP_146979706.1">
    <property type="nucleotide sequence ID" value="NZ_VOSM01000001.1"/>
</dbReference>
<dbReference type="InterPro" id="IPR036388">
    <property type="entry name" value="WH-like_DNA-bd_sf"/>
</dbReference>
<dbReference type="GO" id="GO:0003677">
    <property type="term" value="F:DNA binding"/>
    <property type="evidence" value="ECO:0007669"/>
    <property type="project" value="UniProtKB-KW"/>
</dbReference>
<sequence length="159" mass="18205">MNDAEIEFIERFGLLFEEDGAPRIAGRIFGLVLIEDRALTLDDMAEILQVSKASVSTNTRLLDGMGLLERTTVPGDRHTYYRLAPDAFEVSLARARRRMVTVLQVLDDTIPGLPEDNVVAQRRLTKMQEWHRFLVEDMDAMLVRWRDRQDAKEEEGADA</sequence>
<dbReference type="Gene3D" id="1.10.10.10">
    <property type="entry name" value="Winged helix-like DNA-binding domain superfamily/Winged helix DNA-binding domain"/>
    <property type="match status" value="1"/>
</dbReference>
<dbReference type="EMBL" id="VOSM01000001">
    <property type="protein sequence ID" value="TXD39277.1"/>
    <property type="molecule type" value="Genomic_DNA"/>
</dbReference>
<accession>A0A5C6XBI7</accession>
<proteinExistence type="predicted"/>
<organism evidence="4 5">
    <name type="scientific">Lujinxingia vulgaris</name>
    <dbReference type="NCBI Taxonomy" id="2600176"/>
    <lineage>
        <taxon>Bacteria</taxon>
        <taxon>Deltaproteobacteria</taxon>
        <taxon>Bradymonadales</taxon>
        <taxon>Lujinxingiaceae</taxon>
        <taxon>Lujinxingia</taxon>
    </lineage>
</organism>
<keyword evidence="1" id="KW-0805">Transcription regulation</keyword>
<keyword evidence="2" id="KW-0238">DNA-binding</keyword>
<gene>
    <name evidence="4" type="ORF">FRC98_02435</name>
</gene>
<dbReference type="Proteomes" id="UP000321412">
    <property type="component" value="Unassembled WGS sequence"/>
</dbReference>
<dbReference type="InterPro" id="IPR036390">
    <property type="entry name" value="WH_DNA-bd_sf"/>
</dbReference>
<name>A0A5C6XBI7_9DELT</name>
<keyword evidence="3" id="KW-0804">Transcription</keyword>
<protein>
    <submittedName>
        <fullName evidence="4">MarR family transcriptional regulator</fullName>
    </submittedName>
</protein>
<dbReference type="PANTHER" id="PTHR38465:SF2">
    <property type="entry name" value="HTH-TYPE TRANSCRIPTIONAL REGULATOR MMPR5"/>
    <property type="match status" value="1"/>
</dbReference>
<evidence type="ECO:0000256" key="1">
    <source>
        <dbReference type="ARBA" id="ARBA00023015"/>
    </source>
</evidence>
<reference evidence="4 5" key="1">
    <citation type="submission" date="2019-08" db="EMBL/GenBank/DDBJ databases">
        <title>Bradymonadales sp. TMQ4.</title>
        <authorList>
            <person name="Liang Q."/>
        </authorList>
    </citation>
    <scope>NUCLEOTIDE SEQUENCE [LARGE SCALE GENOMIC DNA]</scope>
    <source>
        <strain evidence="4 5">TMQ4</strain>
    </source>
</reference>
<dbReference type="AlphaFoldDB" id="A0A5C6XBI7"/>